<keyword evidence="2" id="KW-1185">Reference proteome</keyword>
<name>A0A418AKE3_9STRA</name>
<organism evidence="1 2">
    <name type="scientific">Aphanomyces invadans</name>
    <dbReference type="NCBI Taxonomy" id="157072"/>
    <lineage>
        <taxon>Eukaryota</taxon>
        <taxon>Sar</taxon>
        <taxon>Stramenopiles</taxon>
        <taxon>Oomycota</taxon>
        <taxon>Saprolegniomycetes</taxon>
        <taxon>Saprolegniales</taxon>
        <taxon>Verrucalvaceae</taxon>
        <taxon>Aphanomyces</taxon>
    </lineage>
</organism>
<reference evidence="1 2" key="1">
    <citation type="submission" date="2018-08" db="EMBL/GenBank/DDBJ databases">
        <title>Aphanomyces genome sequencing and annotation.</title>
        <authorList>
            <person name="Minardi D."/>
            <person name="Oidtmann B."/>
            <person name="Van Der Giezen M."/>
            <person name="Studholme D.J."/>
        </authorList>
    </citation>
    <scope>NUCLEOTIDE SEQUENCE [LARGE SCALE GENOMIC DNA]</scope>
    <source>
        <strain evidence="1 2">NJM0002</strain>
    </source>
</reference>
<dbReference type="EMBL" id="QUSY01001485">
    <property type="protein sequence ID" value="RHY24825.1"/>
    <property type="molecule type" value="Genomic_DNA"/>
</dbReference>
<evidence type="ECO:0000313" key="2">
    <source>
        <dbReference type="Proteomes" id="UP000285060"/>
    </source>
</evidence>
<evidence type="ECO:0008006" key="3">
    <source>
        <dbReference type="Google" id="ProtNLM"/>
    </source>
</evidence>
<evidence type="ECO:0000313" key="1">
    <source>
        <dbReference type="EMBL" id="RHY24825.1"/>
    </source>
</evidence>
<comment type="caution">
    <text evidence="1">The sequence shown here is derived from an EMBL/GenBank/DDBJ whole genome shotgun (WGS) entry which is preliminary data.</text>
</comment>
<dbReference type="Proteomes" id="UP000285060">
    <property type="component" value="Unassembled WGS sequence"/>
</dbReference>
<accession>A0A418AKE3</accession>
<protein>
    <recommendedName>
        <fullName evidence="3">DDE-1 domain-containing protein</fullName>
    </recommendedName>
</protein>
<sequence>MMQWVKRNHKDWLITYLASKKSEAVAFNSFRSLLLRFAQRHRFRHRVPCVNKVTQSVFDEVWLGYAASLWDKYAEYDRSQIYNVDETAVFYDMPPGPTLAEIGKSSRVSKG</sequence>
<dbReference type="AlphaFoldDB" id="A0A418AKE3"/>
<gene>
    <name evidence="1" type="ORF">DYB32_008675</name>
</gene>
<proteinExistence type="predicted"/>